<reference evidence="2 3" key="1">
    <citation type="submission" date="2014-02" db="EMBL/GenBank/DDBJ databases">
        <title>Transposable element dynamics among asymbiotic and ectomycorrhizal Amanita fungi.</title>
        <authorList>
            <consortium name="DOE Joint Genome Institute"/>
            <person name="Hess J."/>
            <person name="Skrede I."/>
            <person name="Wolfe B."/>
            <person name="LaButti K."/>
            <person name="Ohm R.A."/>
            <person name="Grigoriev I.V."/>
            <person name="Pringle A."/>
        </authorList>
    </citation>
    <scope>NUCLEOTIDE SEQUENCE [LARGE SCALE GENOMIC DNA]</scope>
    <source>
        <strain evidence="2 3">SKay4041</strain>
    </source>
</reference>
<accession>A0A2A9NYY9</accession>
<dbReference type="GO" id="GO:0070096">
    <property type="term" value="P:mitochondrial outer membrane translocase complex assembly"/>
    <property type="evidence" value="ECO:0007669"/>
    <property type="project" value="TreeGrafter"/>
</dbReference>
<evidence type="ECO:0000313" key="2">
    <source>
        <dbReference type="EMBL" id="PFH53072.1"/>
    </source>
</evidence>
<dbReference type="EMBL" id="KZ301975">
    <property type="protein sequence ID" value="PFH53072.1"/>
    <property type="molecule type" value="Genomic_DNA"/>
</dbReference>
<dbReference type="AlphaFoldDB" id="A0A2A9NYY9"/>
<dbReference type="STRING" id="703135.A0A2A9NYY9"/>
<dbReference type="GO" id="GO:0045040">
    <property type="term" value="P:protein insertion into mitochondrial outer membrane"/>
    <property type="evidence" value="ECO:0007669"/>
    <property type="project" value="TreeGrafter"/>
</dbReference>
<sequence>MSFNTDNEDPLEAALSQAFSPPPSRRHSLQHPVFDPAPQKGHGDEEMIEEQQQQPGAEQQQQQAGMEASDHPPAVPAPSDTDAHTDMDADAWKAAYEAQVQAWRAQSAEQRAKAERERARWEAVRAAEREQQQQEQQEQGEHRDTEWETVTNSTRLYGGSELPSESSVADSSSEQHALQSQAARMDDSQRWEHIHQVTSFPMTSTERTTTSPSTRSIHYVTLPPMQPVPQQPPLPLPPPPTATLAVFDSSLSTRTRVKALLSSLAINLLLPFVNGVMLGFGEIFAKNVLVGWFGWNRRPIVSSLGLMSRRPKQEQR</sequence>
<feature type="compositionally biased region" description="Basic and acidic residues" evidence="1">
    <location>
        <begin position="110"/>
        <end position="132"/>
    </location>
</feature>
<keyword evidence="3" id="KW-1185">Reference proteome</keyword>
<gene>
    <name evidence="2" type="ORF">AMATHDRAFT_55442</name>
</gene>
<evidence type="ECO:0008006" key="4">
    <source>
        <dbReference type="Google" id="ProtNLM"/>
    </source>
</evidence>
<dbReference type="InterPro" id="IPR013262">
    <property type="entry name" value="OMP_MIM1/TOM13_mt"/>
</dbReference>
<dbReference type="PANTHER" id="PTHR28241:SF1">
    <property type="entry name" value="MITOCHONDRIAL IMPORT PROTEIN 1"/>
    <property type="match status" value="1"/>
</dbReference>
<dbReference type="Proteomes" id="UP000242287">
    <property type="component" value="Unassembled WGS sequence"/>
</dbReference>
<proteinExistence type="predicted"/>
<evidence type="ECO:0000256" key="1">
    <source>
        <dbReference type="SAM" id="MobiDB-lite"/>
    </source>
</evidence>
<protein>
    <recommendedName>
        <fullName evidence="4">TOM13-domain-containing protein</fullName>
    </recommendedName>
</protein>
<evidence type="ECO:0000313" key="3">
    <source>
        <dbReference type="Proteomes" id="UP000242287"/>
    </source>
</evidence>
<dbReference type="Pfam" id="PF08219">
    <property type="entry name" value="TOM13"/>
    <property type="match status" value="1"/>
</dbReference>
<organism evidence="2 3">
    <name type="scientific">Amanita thiersii Skay4041</name>
    <dbReference type="NCBI Taxonomy" id="703135"/>
    <lineage>
        <taxon>Eukaryota</taxon>
        <taxon>Fungi</taxon>
        <taxon>Dikarya</taxon>
        <taxon>Basidiomycota</taxon>
        <taxon>Agaricomycotina</taxon>
        <taxon>Agaricomycetes</taxon>
        <taxon>Agaricomycetidae</taxon>
        <taxon>Agaricales</taxon>
        <taxon>Pluteineae</taxon>
        <taxon>Amanitaceae</taxon>
        <taxon>Amanita</taxon>
    </lineage>
</organism>
<dbReference type="PANTHER" id="PTHR28241">
    <property type="entry name" value="MITOCHONDRIAL IMPORT PROTEIN 1"/>
    <property type="match status" value="1"/>
</dbReference>
<feature type="region of interest" description="Disordered" evidence="1">
    <location>
        <begin position="1"/>
        <end position="189"/>
    </location>
</feature>
<feature type="compositionally biased region" description="Low complexity" evidence="1">
    <location>
        <begin position="50"/>
        <end position="65"/>
    </location>
</feature>
<feature type="compositionally biased region" description="Basic and acidic residues" evidence="1">
    <location>
        <begin position="81"/>
        <end position="91"/>
    </location>
</feature>
<dbReference type="GO" id="GO:0005741">
    <property type="term" value="C:mitochondrial outer membrane"/>
    <property type="evidence" value="ECO:0007669"/>
    <property type="project" value="InterPro"/>
</dbReference>
<feature type="compositionally biased region" description="Low complexity" evidence="1">
    <location>
        <begin position="160"/>
        <end position="174"/>
    </location>
</feature>
<name>A0A2A9NYY9_9AGAR</name>
<feature type="compositionally biased region" description="Acidic residues" evidence="1">
    <location>
        <begin position="1"/>
        <end position="11"/>
    </location>
</feature>
<dbReference type="OrthoDB" id="5529571at2759"/>